<keyword evidence="5" id="KW-0238">DNA-binding</keyword>
<protein>
    <submittedName>
        <fullName evidence="9">DNA translocase FtsK</fullName>
    </submittedName>
</protein>
<feature type="binding site" evidence="6">
    <location>
        <begin position="436"/>
        <end position="443"/>
    </location>
    <ligand>
        <name>ATP</name>
        <dbReference type="ChEBI" id="CHEBI:30616"/>
    </ligand>
</feature>
<dbReference type="PROSITE" id="PS50901">
    <property type="entry name" value="FTSK"/>
    <property type="match status" value="1"/>
</dbReference>
<dbReference type="CDD" id="cd01127">
    <property type="entry name" value="TrwB_TraG_TraD_VirD4"/>
    <property type="match status" value="1"/>
</dbReference>
<name>A0ABW2UY93_9BACI</name>
<dbReference type="Gene3D" id="3.40.50.300">
    <property type="entry name" value="P-loop containing nucleotide triphosphate hydrolases"/>
    <property type="match status" value="1"/>
</dbReference>
<dbReference type="SUPFAM" id="SSF52540">
    <property type="entry name" value="P-loop containing nucleoside triphosphate hydrolases"/>
    <property type="match status" value="1"/>
</dbReference>
<proteinExistence type="inferred from homology"/>
<evidence type="ECO:0000256" key="7">
    <source>
        <dbReference type="SAM" id="MobiDB-lite"/>
    </source>
</evidence>
<dbReference type="Pfam" id="PF09397">
    <property type="entry name" value="FtsK_gamma"/>
    <property type="match status" value="1"/>
</dbReference>
<dbReference type="InterPro" id="IPR027417">
    <property type="entry name" value="P-loop_NTPase"/>
</dbReference>
<dbReference type="InterPro" id="IPR002543">
    <property type="entry name" value="FtsK_dom"/>
</dbReference>
<sequence>MFDQWKRKIRHFLFEEQENENEKPSEPTNKLPKRNQDIQTRMTYQYPKEKPFRFPVIPDEKNGNDQSDTPAFQRRQHQAAPEDEQPVKQEEEENEPVRKKIEPEYDEPFKPSDVPSPIHGFQRSYNTDGFDNVPAFQRKSAAREDTYSERPRDEAKEETAAAIEELNNDEEVSGYSESVSDDGSTMAEQDDASDVESVHDETAAQSKSDDALSYSKPSEPETAETRETASPQPNKQRSKEPGKSQPNTETPPFNVLMSANDKRSYSERRRNKRSQTSETRDVTQYEMPIHLLDDPEPGTDQDQLWMEDERQLLEKTLKYFHVRADVVNTTQGPSVTRFEVQPELGVKVSKIKNLSDDLKLNMAAKDIRIEAPIPGKNTIGIEIPNQHPRTVSLQEIFTDQAFQTNTSPLTVGLGLSIEGEPRLTNIQKMPHGLIAGATGSGKSVCINTILISLIYNASHEDVKFMLIDPKMVELAPYNGIPHLISPVITDVKAATAALKWAVRQMEERYEAFVRENVRDVERFNKKMTQQNRPGEKMPYMVIVIDELADLMMIAPQDVEDSISRIAQKARACGIHLLLATQRPSVDVITGLIKANIPTRIAFSVSSQVDSKTILDTGGAEKLLGKGDMLFTENGAGKSVRLQGAFVSDEEIDRVTDYARSVAEPDYQFEQEELLQHASEEDEADELLNDAIMFVVEHNSASTSLLQRQFKIGYNRAARLMDAMEERGIIAEQNGSKPREVLVSAAQFEN</sequence>
<gene>
    <name evidence="9" type="ORF">ACFQU8_07295</name>
</gene>
<dbReference type="PANTHER" id="PTHR22683:SF42">
    <property type="entry name" value="DNA TRANSLOCASE SFTA"/>
    <property type="match status" value="1"/>
</dbReference>
<feature type="compositionally biased region" description="Basic and acidic residues" evidence="7">
    <location>
        <begin position="47"/>
        <end position="63"/>
    </location>
</feature>
<dbReference type="InterPro" id="IPR003593">
    <property type="entry name" value="AAA+_ATPase"/>
</dbReference>
<evidence type="ECO:0000256" key="4">
    <source>
        <dbReference type="ARBA" id="ARBA00022840"/>
    </source>
</evidence>
<dbReference type="SMART" id="SM00843">
    <property type="entry name" value="Ftsk_gamma"/>
    <property type="match status" value="1"/>
</dbReference>
<accession>A0ABW2UY93</accession>
<feature type="domain" description="FtsK" evidence="8">
    <location>
        <begin position="419"/>
        <end position="611"/>
    </location>
</feature>
<feature type="compositionally biased region" description="Basic and acidic residues" evidence="7">
    <location>
        <begin position="196"/>
        <end position="210"/>
    </location>
</feature>
<feature type="compositionally biased region" description="Basic and acidic residues" evidence="7">
    <location>
        <begin position="85"/>
        <end position="110"/>
    </location>
</feature>
<organism evidence="9 10">
    <name type="scientific">Lentibacillus kimchii</name>
    <dbReference type="NCBI Taxonomy" id="1542911"/>
    <lineage>
        <taxon>Bacteria</taxon>
        <taxon>Bacillati</taxon>
        <taxon>Bacillota</taxon>
        <taxon>Bacilli</taxon>
        <taxon>Bacillales</taxon>
        <taxon>Bacillaceae</taxon>
        <taxon>Lentibacillus</taxon>
    </lineage>
</organism>
<comment type="caution">
    <text evidence="9">The sequence shown here is derived from an EMBL/GenBank/DDBJ whole genome shotgun (WGS) entry which is preliminary data.</text>
</comment>
<keyword evidence="3" id="KW-0159">Chromosome partition</keyword>
<reference evidence="10" key="1">
    <citation type="journal article" date="2019" name="Int. J. Syst. Evol. Microbiol.">
        <title>The Global Catalogue of Microorganisms (GCM) 10K type strain sequencing project: providing services to taxonomists for standard genome sequencing and annotation.</title>
        <authorList>
            <consortium name="The Broad Institute Genomics Platform"/>
            <consortium name="The Broad Institute Genome Sequencing Center for Infectious Disease"/>
            <person name="Wu L."/>
            <person name="Ma J."/>
        </authorList>
    </citation>
    <scope>NUCLEOTIDE SEQUENCE [LARGE SCALE GENOMIC DNA]</scope>
    <source>
        <strain evidence="10">JCM 30234</strain>
    </source>
</reference>
<dbReference type="RefSeq" id="WP_382358562.1">
    <property type="nucleotide sequence ID" value="NZ_JBHTGR010000012.1"/>
</dbReference>
<keyword evidence="10" id="KW-1185">Reference proteome</keyword>
<dbReference type="EMBL" id="JBHTGR010000012">
    <property type="protein sequence ID" value="MFC7747043.1"/>
    <property type="molecule type" value="Genomic_DNA"/>
</dbReference>
<evidence type="ECO:0000256" key="2">
    <source>
        <dbReference type="ARBA" id="ARBA00022741"/>
    </source>
</evidence>
<dbReference type="PANTHER" id="PTHR22683">
    <property type="entry name" value="SPORULATION PROTEIN RELATED"/>
    <property type="match status" value="1"/>
</dbReference>
<dbReference type="Gene3D" id="1.10.10.10">
    <property type="entry name" value="Winged helix-like DNA-binding domain superfamily/Winged helix DNA-binding domain"/>
    <property type="match status" value="1"/>
</dbReference>
<evidence type="ECO:0000259" key="8">
    <source>
        <dbReference type="PROSITE" id="PS50901"/>
    </source>
</evidence>
<feature type="compositionally biased region" description="Basic and acidic residues" evidence="7">
    <location>
        <begin position="141"/>
        <end position="159"/>
    </location>
</feature>
<keyword evidence="4 6" id="KW-0067">ATP-binding</keyword>
<comment type="similarity">
    <text evidence="1">Belongs to the FtsK/SpoIIIE/SftA family.</text>
</comment>
<feature type="region of interest" description="Disordered" evidence="7">
    <location>
        <begin position="15"/>
        <end position="297"/>
    </location>
</feature>
<evidence type="ECO:0000256" key="3">
    <source>
        <dbReference type="ARBA" id="ARBA00022829"/>
    </source>
</evidence>
<dbReference type="SUPFAM" id="SSF46785">
    <property type="entry name" value="Winged helix' DNA-binding domain"/>
    <property type="match status" value="1"/>
</dbReference>
<evidence type="ECO:0000256" key="5">
    <source>
        <dbReference type="ARBA" id="ARBA00023125"/>
    </source>
</evidence>
<dbReference type="SMART" id="SM00382">
    <property type="entry name" value="AAA"/>
    <property type="match status" value="1"/>
</dbReference>
<evidence type="ECO:0000256" key="1">
    <source>
        <dbReference type="ARBA" id="ARBA00006474"/>
    </source>
</evidence>
<dbReference type="InterPro" id="IPR041027">
    <property type="entry name" value="FtsK_alpha"/>
</dbReference>
<dbReference type="InterPro" id="IPR018541">
    <property type="entry name" value="Ftsk_gamma"/>
</dbReference>
<dbReference type="Pfam" id="PF01580">
    <property type="entry name" value="FtsK_SpoIIIE"/>
    <property type="match status" value="1"/>
</dbReference>
<dbReference type="Proteomes" id="UP001596620">
    <property type="component" value="Unassembled WGS sequence"/>
</dbReference>
<dbReference type="Gene3D" id="3.30.980.40">
    <property type="match status" value="1"/>
</dbReference>
<evidence type="ECO:0000313" key="9">
    <source>
        <dbReference type="EMBL" id="MFC7747043.1"/>
    </source>
</evidence>
<evidence type="ECO:0000313" key="10">
    <source>
        <dbReference type="Proteomes" id="UP001596620"/>
    </source>
</evidence>
<evidence type="ECO:0000256" key="6">
    <source>
        <dbReference type="PROSITE-ProRule" id="PRU00289"/>
    </source>
</evidence>
<dbReference type="InterPro" id="IPR036388">
    <property type="entry name" value="WH-like_DNA-bd_sf"/>
</dbReference>
<feature type="compositionally biased region" description="Polar residues" evidence="7">
    <location>
        <begin position="175"/>
        <end position="187"/>
    </location>
</feature>
<dbReference type="InterPro" id="IPR036390">
    <property type="entry name" value="WH_DNA-bd_sf"/>
</dbReference>
<dbReference type="Pfam" id="PF17854">
    <property type="entry name" value="FtsK_alpha"/>
    <property type="match status" value="1"/>
</dbReference>
<dbReference type="InterPro" id="IPR050206">
    <property type="entry name" value="FtsK/SpoIIIE/SftA"/>
</dbReference>
<keyword evidence="2 6" id="KW-0547">Nucleotide-binding</keyword>